<dbReference type="EMBL" id="JAWXXV010000001">
    <property type="protein sequence ID" value="MDX5984900.1"/>
    <property type="molecule type" value="Genomic_DNA"/>
</dbReference>
<comment type="caution">
    <text evidence="1">The sequence shown here is derived from an EMBL/GenBank/DDBJ whole genome shotgun (WGS) entry which is preliminary data.</text>
</comment>
<keyword evidence="2" id="KW-1185">Reference proteome</keyword>
<protein>
    <submittedName>
        <fullName evidence="1">RebB family R body protein</fullName>
    </submittedName>
</protein>
<gene>
    <name evidence="1" type="ORF">SIL82_11560</name>
</gene>
<sequence length="112" mass="11432">MAFPTAINDQITDAVTQANVKVLTGAPAMARNLYQASAQALANAAHNVNEAQQQHYAAMEAAQAAANTTMQKSLEQAQSAVQAAMAAADAAIKTAMQAAETALQSSTGVTPD</sequence>
<organism evidence="1 2">
    <name type="scientific">Sphingomonas echinoides</name>
    <dbReference type="NCBI Taxonomy" id="59803"/>
    <lineage>
        <taxon>Bacteria</taxon>
        <taxon>Pseudomonadati</taxon>
        <taxon>Pseudomonadota</taxon>
        <taxon>Alphaproteobacteria</taxon>
        <taxon>Sphingomonadales</taxon>
        <taxon>Sphingomonadaceae</taxon>
        <taxon>Sphingomonas</taxon>
    </lineage>
</organism>
<dbReference type="Proteomes" id="UP001279660">
    <property type="component" value="Unassembled WGS sequence"/>
</dbReference>
<reference evidence="1 2" key="1">
    <citation type="submission" date="2023-11" db="EMBL/GenBank/DDBJ databases">
        <title>MicrobeMod: A computational toolkit for identifying prokaryotic methylation and restriction-modification with nanopore sequencing.</title>
        <authorList>
            <person name="Crits-Christoph A."/>
            <person name="Kang S.C."/>
            <person name="Lee H."/>
            <person name="Ostrov N."/>
        </authorList>
    </citation>
    <scope>NUCLEOTIDE SEQUENCE [LARGE SCALE GENOMIC DNA]</scope>
    <source>
        <strain evidence="1 2">ATCC 14820</strain>
    </source>
</reference>
<evidence type="ECO:0000313" key="1">
    <source>
        <dbReference type="EMBL" id="MDX5984900.1"/>
    </source>
</evidence>
<dbReference type="Pfam" id="PF11747">
    <property type="entry name" value="RebB"/>
    <property type="match status" value="1"/>
</dbReference>
<proteinExistence type="predicted"/>
<evidence type="ECO:0000313" key="2">
    <source>
        <dbReference type="Proteomes" id="UP001279660"/>
    </source>
</evidence>
<accession>A0ABU4PSE8</accession>
<name>A0ABU4PSE8_9SPHN</name>
<dbReference type="InterPro" id="IPR021070">
    <property type="entry name" value="Killing_trait_RebB"/>
</dbReference>
<dbReference type="RefSeq" id="WP_010402742.1">
    <property type="nucleotide sequence ID" value="NZ_JAWXXV010000001.1"/>
</dbReference>